<organism evidence="1 2">
    <name type="scientific">Lentinus tigrinus ALCF2SS1-6</name>
    <dbReference type="NCBI Taxonomy" id="1328759"/>
    <lineage>
        <taxon>Eukaryota</taxon>
        <taxon>Fungi</taxon>
        <taxon>Dikarya</taxon>
        <taxon>Basidiomycota</taxon>
        <taxon>Agaricomycotina</taxon>
        <taxon>Agaricomycetes</taxon>
        <taxon>Polyporales</taxon>
        <taxon>Polyporaceae</taxon>
        <taxon>Lentinus</taxon>
    </lineage>
</organism>
<dbReference type="OrthoDB" id="2757201at2759"/>
<dbReference type="Proteomes" id="UP000313359">
    <property type="component" value="Unassembled WGS sequence"/>
</dbReference>
<keyword evidence="2" id="KW-1185">Reference proteome</keyword>
<evidence type="ECO:0000313" key="2">
    <source>
        <dbReference type="Proteomes" id="UP000313359"/>
    </source>
</evidence>
<evidence type="ECO:0000313" key="1">
    <source>
        <dbReference type="EMBL" id="RPD61259.1"/>
    </source>
</evidence>
<protein>
    <recommendedName>
        <fullName evidence="3">F-box domain-containing protein</fullName>
    </recommendedName>
</protein>
<reference evidence="1" key="1">
    <citation type="journal article" date="2018" name="Genome Biol. Evol.">
        <title>Genomics and development of Lentinus tigrinus, a white-rot wood-decaying mushroom with dimorphic fruiting bodies.</title>
        <authorList>
            <person name="Wu B."/>
            <person name="Xu Z."/>
            <person name="Knudson A."/>
            <person name="Carlson A."/>
            <person name="Chen N."/>
            <person name="Kovaka S."/>
            <person name="LaButti K."/>
            <person name="Lipzen A."/>
            <person name="Pennachio C."/>
            <person name="Riley R."/>
            <person name="Schakwitz W."/>
            <person name="Umezawa K."/>
            <person name="Ohm R.A."/>
            <person name="Grigoriev I.V."/>
            <person name="Nagy L.G."/>
            <person name="Gibbons J."/>
            <person name="Hibbett D."/>
        </authorList>
    </citation>
    <scope>NUCLEOTIDE SEQUENCE [LARGE SCALE GENOMIC DNA]</scope>
    <source>
        <strain evidence="1">ALCF2SS1-6</strain>
    </source>
</reference>
<dbReference type="SUPFAM" id="SSF52047">
    <property type="entry name" value="RNI-like"/>
    <property type="match status" value="1"/>
</dbReference>
<name>A0A5C2SDN7_9APHY</name>
<dbReference type="EMBL" id="ML122262">
    <property type="protein sequence ID" value="RPD61259.1"/>
    <property type="molecule type" value="Genomic_DNA"/>
</dbReference>
<gene>
    <name evidence="1" type="ORF">L227DRAFT_610303</name>
</gene>
<dbReference type="AlphaFoldDB" id="A0A5C2SDN7"/>
<accession>A0A5C2SDN7</accession>
<evidence type="ECO:0008006" key="3">
    <source>
        <dbReference type="Google" id="ProtNLM"/>
    </source>
</evidence>
<proteinExistence type="predicted"/>
<sequence>MPRYIPPEITDTIIAAVEHRHTLAMCALVCRDWLPASRTKLFRDIVIDHSLSYALLVERVLHSETMSAYLSSVCSLTILGYLGSVSSATRMFPIEFAGKLQGLRELTLRRMDWTVRVPCAKWPLFLSQFRTITSLSLVGCRFSSFNDLRRMLTVLPLLSSLSIQDPSWSTVSLEPFQQANLRSRAWWPVLHKLYIKCALNRRYDAWRSTETLLKWLTSALRGSAVEELTYWMMFSGGPRIASSLQDTAVAFFTPLGQSVTNLRVTFQVASTNNLPLAEFTALQYLAFESCSKYQGDWKGVALMLQNVSSKRVRSIAFRSVHTRRWVLAVQPATNPENWPYLGHRTLEELDPVLSGEPFGSLEEVAFYPVSSPGEDQDLLYAEVKKLLPKLCERRVVRLHAK</sequence>